<dbReference type="EMBL" id="JBHRWO010000004">
    <property type="protein sequence ID" value="MFC3491340.1"/>
    <property type="molecule type" value="Genomic_DNA"/>
</dbReference>
<name>A0ABV7PVQ9_9ACTN</name>
<evidence type="ECO:0000313" key="2">
    <source>
        <dbReference type="EMBL" id="MFC3491340.1"/>
    </source>
</evidence>
<reference evidence="3" key="1">
    <citation type="journal article" date="2019" name="Int. J. Syst. Evol. Microbiol.">
        <title>The Global Catalogue of Microorganisms (GCM) 10K type strain sequencing project: providing services to taxonomists for standard genome sequencing and annotation.</title>
        <authorList>
            <consortium name="The Broad Institute Genomics Platform"/>
            <consortium name="The Broad Institute Genome Sequencing Center for Infectious Disease"/>
            <person name="Wu L."/>
            <person name="Ma J."/>
        </authorList>
    </citation>
    <scope>NUCLEOTIDE SEQUENCE [LARGE SCALE GENOMIC DNA]</scope>
    <source>
        <strain evidence="3">CGMCC 4.7396</strain>
    </source>
</reference>
<accession>A0ABV7PVQ9</accession>
<dbReference type="RefSeq" id="WP_387969979.1">
    <property type="nucleotide sequence ID" value="NZ_JBHRWO010000004.1"/>
</dbReference>
<dbReference type="Proteomes" id="UP001595712">
    <property type="component" value="Unassembled WGS sequence"/>
</dbReference>
<sequence>MEQFDGEVEKALNRAGKASGGLTILAVVILILGIGGGLIGGAGMFLSALAGAALLYGVAVIINLLGMQLVVSWGQIRKSGSDGASQ</sequence>
<keyword evidence="1" id="KW-0812">Transmembrane</keyword>
<organism evidence="2 3">
    <name type="scientific">Glycomyces rhizosphaerae</name>
    <dbReference type="NCBI Taxonomy" id="2054422"/>
    <lineage>
        <taxon>Bacteria</taxon>
        <taxon>Bacillati</taxon>
        <taxon>Actinomycetota</taxon>
        <taxon>Actinomycetes</taxon>
        <taxon>Glycomycetales</taxon>
        <taxon>Glycomycetaceae</taxon>
        <taxon>Glycomyces</taxon>
    </lineage>
</organism>
<gene>
    <name evidence="2" type="ORF">ACFO8M_02410</name>
</gene>
<evidence type="ECO:0000256" key="1">
    <source>
        <dbReference type="SAM" id="Phobius"/>
    </source>
</evidence>
<evidence type="ECO:0000313" key="3">
    <source>
        <dbReference type="Proteomes" id="UP001595712"/>
    </source>
</evidence>
<keyword evidence="3" id="KW-1185">Reference proteome</keyword>
<feature type="transmembrane region" description="Helical" evidence="1">
    <location>
        <begin position="20"/>
        <end position="39"/>
    </location>
</feature>
<protein>
    <submittedName>
        <fullName evidence="2">Uncharacterized protein</fullName>
    </submittedName>
</protein>
<feature type="transmembrane region" description="Helical" evidence="1">
    <location>
        <begin position="45"/>
        <end position="71"/>
    </location>
</feature>
<comment type="caution">
    <text evidence="2">The sequence shown here is derived from an EMBL/GenBank/DDBJ whole genome shotgun (WGS) entry which is preliminary data.</text>
</comment>
<keyword evidence="1" id="KW-0472">Membrane</keyword>
<proteinExistence type="predicted"/>
<keyword evidence="1" id="KW-1133">Transmembrane helix</keyword>